<feature type="transmembrane region" description="Helical" evidence="13">
    <location>
        <begin position="221"/>
        <end position="248"/>
    </location>
</feature>
<evidence type="ECO:0000259" key="14">
    <source>
        <dbReference type="PROSITE" id="PS50089"/>
    </source>
</evidence>
<keyword evidence="7" id="KW-0862">Zinc</keyword>
<evidence type="ECO:0000313" key="15">
    <source>
        <dbReference type="EMBL" id="KNC49964.1"/>
    </source>
</evidence>
<dbReference type="InterPro" id="IPR003889">
    <property type="entry name" value="FYrich_C"/>
</dbReference>
<dbReference type="InterPro" id="IPR003888">
    <property type="entry name" value="FYrich_N"/>
</dbReference>
<feature type="transmembrane region" description="Helical" evidence="13">
    <location>
        <begin position="268"/>
        <end position="287"/>
    </location>
</feature>
<name>A0A0L0DC92_THETB</name>
<keyword evidence="8 13" id="KW-1133">Transmembrane helix</keyword>
<keyword evidence="4" id="KW-0479">Metal-binding</keyword>
<dbReference type="GO" id="GO:0016020">
    <property type="term" value="C:membrane"/>
    <property type="evidence" value="ECO:0007669"/>
    <property type="project" value="UniProtKB-SubCell"/>
</dbReference>
<evidence type="ECO:0000313" key="16">
    <source>
        <dbReference type="Proteomes" id="UP000054408"/>
    </source>
</evidence>
<keyword evidence="5 11" id="KW-0863">Zinc-finger</keyword>
<keyword evidence="9 13" id="KW-0472">Membrane</keyword>
<evidence type="ECO:0000256" key="6">
    <source>
        <dbReference type="ARBA" id="ARBA00022786"/>
    </source>
</evidence>
<feature type="region of interest" description="Disordered" evidence="12">
    <location>
        <begin position="668"/>
        <end position="721"/>
    </location>
</feature>
<dbReference type="GO" id="GO:1904294">
    <property type="term" value="P:positive regulation of ERAD pathway"/>
    <property type="evidence" value="ECO:0007669"/>
    <property type="project" value="InterPro"/>
</dbReference>
<feature type="compositionally biased region" description="Gly residues" evidence="12">
    <location>
        <begin position="150"/>
        <end position="162"/>
    </location>
</feature>
<gene>
    <name evidence="15" type="ORF">AMSG_11904</name>
</gene>
<dbReference type="RefSeq" id="XP_013757297.1">
    <property type="nucleotide sequence ID" value="XM_013901843.1"/>
</dbReference>
<evidence type="ECO:0000256" key="1">
    <source>
        <dbReference type="ARBA" id="ARBA00004123"/>
    </source>
</evidence>
<dbReference type="InterPro" id="IPR044235">
    <property type="entry name" value="RNFT1/2"/>
</dbReference>
<evidence type="ECO:0000256" key="9">
    <source>
        <dbReference type="ARBA" id="ARBA00023136"/>
    </source>
</evidence>
<evidence type="ECO:0000256" key="13">
    <source>
        <dbReference type="SAM" id="Phobius"/>
    </source>
</evidence>
<keyword evidence="6" id="KW-0833">Ubl conjugation pathway</keyword>
<dbReference type="PROSITE" id="PS51543">
    <property type="entry name" value="FYRC"/>
    <property type="match status" value="2"/>
</dbReference>
<dbReference type="InterPro" id="IPR013083">
    <property type="entry name" value="Znf_RING/FYVE/PHD"/>
</dbReference>
<evidence type="ECO:0000256" key="5">
    <source>
        <dbReference type="ARBA" id="ARBA00022771"/>
    </source>
</evidence>
<sequence length="1124" mass="120679">MSFLGSEWRGRRSRMRTSPSSNFISDMQDVVNTIRMTRTSSTQYLDRLLDTYGSALDPSQRPRPHPPQTSFDGYTYPPVSGGTGASGVGGSGGGGRAEYLHLPDGAGDGGGGHGSISSGDGSSMSRPLLSPQATPTGLPPLAFPLVEGSRIGGGGGGGGGGDGIDDGADDSAPMASSAGTPRSARHSRSLSMMSGRSFGGEEMPQVELPSFRQLVESGVPFVLILLTIFMFHHLVGIAVSLWLGTVFYFSNVHLKVHVARRAERSRGVLAGILAAMVVHVAVVQKLFRSADLDKRLLLLPPPEPLPLDAIVWALVLNDFCVRFVAIALKAGVVMWWSNWGATRERGQILSMIELTLNLYRSVLPIPLWYTYFTTQDYGVVLSALLTLQYVASKLYLLTEHVALYLDSLLALWRAHNQFSVPATKAQIMEHGDICPICQDDFEDAVILPCKHMFCESCVTEWFHYNKTCPMCRAEIPIAETIARSDGHTSMMAILFYGSDEAGSGGGSNTGPESILPLPVGAGVTLLRLGSIVVDRLAFHSRKYVYPAGYKSSRSWWSAVNPTEHTTYTSEVIDAGGRAPIFRVTPADNPESATHADNATGAWTPFSKIVNEARGISFNVSGPHFYGFSSSITRALIESLPGISDLANYIPMDAELRASAEEDIRKQRALAAAASRSGNTSVPRKRKRSSKKASASSAKRSGGVGGDGEGDDRSPKRAKRMNYAAPEGVVVPRLMSHEEYEASGLPRTQVRFIKAEPEYDEHGMPVMPVEIGHTVVIALGKIVHDRPGFHSTKYIWPVGFRSVRKFPSIVDPEVRVPYYCEIADGGHKPIFRLTPSDRANEAFEGDSATGVWRQALASVNDTKIRLGQTDNMLLFGFANNTVAFLIQNLPKADKCPLYRKQVFALAVPRNAAETRGRPTISQTYGSQSEAYKSSRASPRAGSRAALSPLATHSEMAGPNGAAAISLAALKSERVANGLLASPQVAKPEAALESSLASPRHHLPQASSAGTSESLFAKFDPHNIAAPERIASGGRSEGGRGDGSSVSGRSGRGGLVLGSSILGPPRIFGLNAFAQPSSRVQRILHLQPDTVYTGSTRHDPVPRPEPVSAISADLLARYRVLVEAQL</sequence>
<dbReference type="Pfam" id="PF13920">
    <property type="entry name" value="zf-C3HC4_3"/>
    <property type="match status" value="1"/>
</dbReference>
<dbReference type="GeneID" id="25569819"/>
<feature type="compositionally biased region" description="Low complexity" evidence="12">
    <location>
        <begin position="932"/>
        <end position="944"/>
    </location>
</feature>
<evidence type="ECO:0000256" key="11">
    <source>
        <dbReference type="PROSITE-ProRule" id="PRU00175"/>
    </source>
</evidence>
<feature type="region of interest" description="Disordered" evidence="12">
    <location>
        <begin position="53"/>
        <end position="196"/>
    </location>
</feature>
<reference evidence="15 16" key="1">
    <citation type="submission" date="2010-05" db="EMBL/GenBank/DDBJ databases">
        <title>The Genome Sequence of Thecamonas trahens ATCC 50062.</title>
        <authorList>
            <consortium name="The Broad Institute Genome Sequencing Platform"/>
            <person name="Russ C."/>
            <person name="Cuomo C."/>
            <person name="Shea T."/>
            <person name="Young S.K."/>
            <person name="Zeng Q."/>
            <person name="Koehrsen M."/>
            <person name="Haas B."/>
            <person name="Borodovsky M."/>
            <person name="Guigo R."/>
            <person name="Alvarado L."/>
            <person name="Berlin A."/>
            <person name="Bochicchio J."/>
            <person name="Borenstein D."/>
            <person name="Chapman S."/>
            <person name="Chen Z."/>
            <person name="Freedman E."/>
            <person name="Gellesch M."/>
            <person name="Goldberg J."/>
            <person name="Griggs A."/>
            <person name="Gujja S."/>
            <person name="Heilman E."/>
            <person name="Heiman D."/>
            <person name="Hepburn T."/>
            <person name="Howarth C."/>
            <person name="Jen D."/>
            <person name="Larson L."/>
            <person name="Mehta T."/>
            <person name="Park D."/>
            <person name="Pearson M."/>
            <person name="Roberts A."/>
            <person name="Saif S."/>
            <person name="Shenoy N."/>
            <person name="Sisk P."/>
            <person name="Stolte C."/>
            <person name="Sykes S."/>
            <person name="Thomson T."/>
            <person name="Walk T."/>
            <person name="White J."/>
            <person name="Yandava C."/>
            <person name="Burger G."/>
            <person name="Gray M.W."/>
            <person name="Holland P.W.H."/>
            <person name="King N."/>
            <person name="Lang F.B.F."/>
            <person name="Roger A.J."/>
            <person name="Ruiz-Trillo I."/>
            <person name="Lander E."/>
            <person name="Nusbaum C."/>
        </authorList>
    </citation>
    <scope>NUCLEOTIDE SEQUENCE [LARGE SCALE GENOMIC DNA]</scope>
    <source>
        <strain evidence="15 16">ATCC 50062</strain>
    </source>
</reference>
<evidence type="ECO:0000256" key="2">
    <source>
        <dbReference type="ARBA" id="ARBA00004141"/>
    </source>
</evidence>
<dbReference type="Pfam" id="PF05965">
    <property type="entry name" value="FYRC"/>
    <property type="match status" value="2"/>
</dbReference>
<dbReference type="Pfam" id="PF05964">
    <property type="entry name" value="FYRN"/>
    <property type="match status" value="2"/>
</dbReference>
<evidence type="ECO:0000256" key="4">
    <source>
        <dbReference type="ARBA" id="ARBA00022723"/>
    </source>
</evidence>
<keyword evidence="10" id="KW-0539">Nucleus</keyword>
<dbReference type="GO" id="GO:0005634">
    <property type="term" value="C:nucleus"/>
    <property type="evidence" value="ECO:0007669"/>
    <property type="project" value="UniProtKB-SubCell"/>
</dbReference>
<dbReference type="InterPro" id="IPR001841">
    <property type="entry name" value="Znf_RING"/>
</dbReference>
<feature type="compositionally biased region" description="Low complexity" evidence="12">
    <location>
        <begin position="691"/>
        <end position="700"/>
    </location>
</feature>
<keyword evidence="3 13" id="KW-0812">Transmembrane</keyword>
<proteinExistence type="predicted"/>
<dbReference type="Gene3D" id="3.30.40.10">
    <property type="entry name" value="Zinc/RING finger domain, C3HC4 (zinc finger)"/>
    <property type="match status" value="1"/>
</dbReference>
<feature type="region of interest" description="Disordered" evidence="12">
    <location>
        <begin position="989"/>
        <end position="1008"/>
    </location>
</feature>
<dbReference type="SMART" id="SM00542">
    <property type="entry name" value="FYRC"/>
    <property type="match status" value="2"/>
</dbReference>
<evidence type="ECO:0000256" key="12">
    <source>
        <dbReference type="SAM" id="MobiDB-lite"/>
    </source>
</evidence>
<accession>A0A0L0DC92</accession>
<organism evidence="15 16">
    <name type="scientific">Thecamonas trahens ATCC 50062</name>
    <dbReference type="NCBI Taxonomy" id="461836"/>
    <lineage>
        <taxon>Eukaryota</taxon>
        <taxon>Apusozoa</taxon>
        <taxon>Apusomonadida</taxon>
        <taxon>Apusomonadidae</taxon>
        <taxon>Thecamonas</taxon>
    </lineage>
</organism>
<keyword evidence="16" id="KW-1185">Reference proteome</keyword>
<dbReference type="PROSITE" id="PS00518">
    <property type="entry name" value="ZF_RING_1"/>
    <property type="match status" value="1"/>
</dbReference>
<evidence type="ECO:0000256" key="10">
    <source>
        <dbReference type="ARBA" id="ARBA00023242"/>
    </source>
</evidence>
<dbReference type="PROSITE" id="PS51542">
    <property type="entry name" value="FYRN"/>
    <property type="match status" value="2"/>
</dbReference>
<dbReference type="OrthoDB" id="9049620at2759"/>
<feature type="compositionally biased region" description="Polar residues" evidence="12">
    <location>
        <begin position="918"/>
        <end position="930"/>
    </location>
</feature>
<dbReference type="EMBL" id="GL349459">
    <property type="protein sequence ID" value="KNC49964.1"/>
    <property type="molecule type" value="Genomic_DNA"/>
</dbReference>
<evidence type="ECO:0000256" key="8">
    <source>
        <dbReference type="ARBA" id="ARBA00022989"/>
    </source>
</evidence>
<dbReference type="PROSITE" id="PS50089">
    <property type="entry name" value="ZF_RING_2"/>
    <property type="match status" value="1"/>
</dbReference>
<dbReference type="SMART" id="SM00184">
    <property type="entry name" value="RING"/>
    <property type="match status" value="1"/>
</dbReference>
<feature type="region of interest" description="Disordered" evidence="12">
    <location>
        <begin position="1025"/>
        <end position="1049"/>
    </location>
</feature>
<evidence type="ECO:0000256" key="7">
    <source>
        <dbReference type="ARBA" id="ARBA00022833"/>
    </source>
</evidence>
<protein>
    <recommendedName>
        <fullName evidence="14">RING-type domain-containing protein</fullName>
    </recommendedName>
</protein>
<feature type="compositionally biased region" description="Gly residues" evidence="12">
    <location>
        <begin position="81"/>
        <end position="96"/>
    </location>
</feature>
<dbReference type="Gene3D" id="3.30.160.360">
    <property type="match status" value="2"/>
</dbReference>
<feature type="domain" description="RING-type" evidence="14">
    <location>
        <begin position="434"/>
        <end position="472"/>
    </location>
</feature>
<dbReference type="Proteomes" id="UP000054408">
    <property type="component" value="Unassembled WGS sequence"/>
</dbReference>
<dbReference type="CDD" id="cd16532">
    <property type="entry name" value="RING-HC_RNFT1-like"/>
    <property type="match status" value="1"/>
</dbReference>
<dbReference type="eggNOG" id="KOG0800">
    <property type="taxonomic scope" value="Eukaryota"/>
</dbReference>
<feature type="region of interest" description="Disordered" evidence="12">
    <location>
        <begin position="913"/>
        <end position="944"/>
    </location>
</feature>
<dbReference type="AlphaFoldDB" id="A0A0L0DC92"/>
<evidence type="ECO:0000256" key="3">
    <source>
        <dbReference type="ARBA" id="ARBA00022692"/>
    </source>
</evidence>
<dbReference type="InterPro" id="IPR017907">
    <property type="entry name" value="Znf_RING_CS"/>
</dbReference>
<dbReference type="GO" id="GO:0061630">
    <property type="term" value="F:ubiquitin protein ligase activity"/>
    <property type="evidence" value="ECO:0007669"/>
    <property type="project" value="InterPro"/>
</dbReference>
<dbReference type="GO" id="GO:0008270">
    <property type="term" value="F:zinc ion binding"/>
    <property type="evidence" value="ECO:0007669"/>
    <property type="project" value="UniProtKB-KW"/>
</dbReference>
<comment type="subcellular location">
    <subcellularLocation>
        <location evidence="2">Membrane</location>
        <topology evidence="2">Multi-pass membrane protein</topology>
    </subcellularLocation>
    <subcellularLocation>
        <location evidence="1">Nucleus</location>
    </subcellularLocation>
</comment>
<dbReference type="SMART" id="SM00541">
    <property type="entry name" value="FYRN"/>
    <property type="match status" value="2"/>
</dbReference>
<feature type="region of interest" description="Disordered" evidence="12">
    <location>
        <begin position="1"/>
        <end position="23"/>
    </location>
</feature>
<feature type="compositionally biased region" description="Low complexity" evidence="12">
    <location>
        <begin position="115"/>
        <end position="125"/>
    </location>
</feature>
<dbReference type="eggNOG" id="KOG4638">
    <property type="taxonomic scope" value="Eukaryota"/>
</dbReference>
<dbReference type="SUPFAM" id="SSF57850">
    <property type="entry name" value="RING/U-box"/>
    <property type="match status" value="1"/>
</dbReference>
<dbReference type="PANTHER" id="PTHR15860:SF0">
    <property type="entry name" value="LP20373P"/>
    <property type="match status" value="1"/>
</dbReference>
<dbReference type="eggNOG" id="KOG4443">
    <property type="taxonomic scope" value="Eukaryota"/>
</dbReference>
<dbReference type="PANTHER" id="PTHR15860">
    <property type="entry name" value="UNCHARACTERIZED RING FINGER-CONTAINING PROTEIN"/>
    <property type="match status" value="1"/>
</dbReference>